<keyword evidence="1" id="KW-1133">Transmembrane helix</keyword>
<name>A0AAD7Z503_DIPPU</name>
<evidence type="ECO:0000256" key="1">
    <source>
        <dbReference type="SAM" id="Phobius"/>
    </source>
</evidence>
<evidence type="ECO:0000313" key="3">
    <source>
        <dbReference type="Proteomes" id="UP001233999"/>
    </source>
</evidence>
<accession>A0AAD7Z503</accession>
<feature type="transmembrane region" description="Helical" evidence="1">
    <location>
        <begin position="156"/>
        <end position="183"/>
    </location>
</feature>
<feature type="non-terminal residue" evidence="2">
    <location>
        <position position="1"/>
    </location>
</feature>
<reference evidence="2" key="2">
    <citation type="submission" date="2023-05" db="EMBL/GenBank/DDBJ databases">
        <authorList>
            <person name="Fouks B."/>
        </authorList>
    </citation>
    <scope>NUCLEOTIDE SEQUENCE</scope>
    <source>
        <strain evidence="2">Stay&amp;Tobe</strain>
        <tissue evidence="2">Testes</tissue>
    </source>
</reference>
<gene>
    <name evidence="2" type="ORF">L9F63_008611</name>
</gene>
<comment type="caution">
    <text evidence="2">The sequence shown here is derived from an EMBL/GenBank/DDBJ whole genome shotgun (WGS) entry which is preliminary data.</text>
</comment>
<feature type="non-terminal residue" evidence="2">
    <location>
        <position position="192"/>
    </location>
</feature>
<proteinExistence type="predicted"/>
<feature type="transmembrane region" description="Helical" evidence="1">
    <location>
        <begin position="53"/>
        <end position="74"/>
    </location>
</feature>
<evidence type="ECO:0000313" key="2">
    <source>
        <dbReference type="EMBL" id="KAJ9574014.1"/>
    </source>
</evidence>
<reference evidence="2" key="1">
    <citation type="journal article" date="2023" name="IScience">
        <title>Live-bearing cockroach genome reveals convergent evolutionary mechanisms linked to viviparity in insects and beyond.</title>
        <authorList>
            <person name="Fouks B."/>
            <person name="Harrison M.C."/>
            <person name="Mikhailova A.A."/>
            <person name="Marchal E."/>
            <person name="English S."/>
            <person name="Carruthers M."/>
            <person name="Jennings E.C."/>
            <person name="Chiamaka E.L."/>
            <person name="Frigard R.A."/>
            <person name="Pippel M."/>
            <person name="Attardo G.M."/>
            <person name="Benoit J.B."/>
            <person name="Bornberg-Bauer E."/>
            <person name="Tobe S.S."/>
        </authorList>
    </citation>
    <scope>NUCLEOTIDE SEQUENCE</scope>
    <source>
        <strain evidence="2">Stay&amp;Tobe</strain>
    </source>
</reference>
<sequence>FTAFQDGFIFWCLVGGYCLYSGLRVCQNNSFSFSLLVLEPSVKTLSHSGSGNFVLMVSNVICLAIDGFVSFFFIILSIERVVLSGVLCFEVGLLWVSNELPHFFPANLFTYGDMELLKLLTTNLNASISANKFLMHPNIVIFSHMISSMNSYGRNICCIFILAYVNFFPNCILQSFHFCWFLLNYLSCNHFS</sequence>
<dbReference type="AlphaFoldDB" id="A0AAD7Z503"/>
<keyword evidence="3" id="KW-1185">Reference proteome</keyword>
<dbReference type="EMBL" id="JASPKZ010010660">
    <property type="protein sequence ID" value="KAJ9574014.1"/>
    <property type="molecule type" value="Genomic_DNA"/>
</dbReference>
<keyword evidence="1" id="KW-0472">Membrane</keyword>
<dbReference type="Proteomes" id="UP001233999">
    <property type="component" value="Unassembled WGS sequence"/>
</dbReference>
<keyword evidence="1" id="KW-0812">Transmembrane</keyword>
<organism evidence="2 3">
    <name type="scientific">Diploptera punctata</name>
    <name type="common">Pacific beetle cockroach</name>
    <dbReference type="NCBI Taxonomy" id="6984"/>
    <lineage>
        <taxon>Eukaryota</taxon>
        <taxon>Metazoa</taxon>
        <taxon>Ecdysozoa</taxon>
        <taxon>Arthropoda</taxon>
        <taxon>Hexapoda</taxon>
        <taxon>Insecta</taxon>
        <taxon>Pterygota</taxon>
        <taxon>Neoptera</taxon>
        <taxon>Polyneoptera</taxon>
        <taxon>Dictyoptera</taxon>
        <taxon>Blattodea</taxon>
        <taxon>Blaberoidea</taxon>
        <taxon>Blaberidae</taxon>
        <taxon>Diplopterinae</taxon>
        <taxon>Diploptera</taxon>
    </lineage>
</organism>
<protein>
    <submittedName>
        <fullName evidence="2">Uncharacterized protein</fullName>
    </submittedName>
</protein>